<dbReference type="InterPro" id="IPR015424">
    <property type="entry name" value="PyrdxlP-dep_Trfase"/>
</dbReference>
<keyword evidence="7" id="KW-0808">Transferase</keyword>
<evidence type="ECO:0000256" key="7">
    <source>
        <dbReference type="ARBA" id="ARBA00022679"/>
    </source>
</evidence>
<evidence type="ECO:0000256" key="2">
    <source>
        <dbReference type="ARBA" id="ARBA00004173"/>
    </source>
</evidence>
<dbReference type="GO" id="GO:0030170">
    <property type="term" value="F:pyridoxal phosphate binding"/>
    <property type="evidence" value="ECO:0007669"/>
    <property type="project" value="InterPro"/>
</dbReference>
<feature type="non-terminal residue" evidence="9">
    <location>
        <position position="102"/>
    </location>
</feature>
<dbReference type="InterPro" id="IPR005814">
    <property type="entry name" value="Aminotrans_3"/>
</dbReference>
<comment type="similarity">
    <text evidence="3">Belongs to the class-III pyridoxal-phosphate-dependent aminotransferase family.</text>
</comment>
<evidence type="ECO:0000256" key="4">
    <source>
        <dbReference type="ARBA" id="ARBA00011881"/>
    </source>
</evidence>
<protein>
    <recommendedName>
        <fullName evidence="5">alanine--glyoxylate transaminase</fullName>
        <ecNumber evidence="5">2.6.1.44</ecNumber>
    </recommendedName>
</protein>
<dbReference type="GO" id="GO:0005739">
    <property type="term" value="C:mitochondrion"/>
    <property type="evidence" value="ECO:0007669"/>
    <property type="project" value="UniProtKB-SubCell"/>
</dbReference>
<dbReference type="EMBL" id="BART01006300">
    <property type="protein sequence ID" value="GAG61007.1"/>
    <property type="molecule type" value="Genomic_DNA"/>
</dbReference>
<accession>X0ZSM5</accession>
<evidence type="ECO:0000256" key="1">
    <source>
        <dbReference type="ARBA" id="ARBA00001933"/>
    </source>
</evidence>
<organism evidence="9">
    <name type="scientific">marine sediment metagenome</name>
    <dbReference type="NCBI Taxonomy" id="412755"/>
    <lineage>
        <taxon>unclassified sequences</taxon>
        <taxon>metagenomes</taxon>
        <taxon>ecological metagenomes</taxon>
    </lineage>
</organism>
<dbReference type="AlphaFoldDB" id="X0ZSM5"/>
<dbReference type="InterPro" id="IPR015421">
    <property type="entry name" value="PyrdxlP-dep_Trfase_major"/>
</dbReference>
<proteinExistence type="inferred from homology"/>
<evidence type="ECO:0000256" key="5">
    <source>
        <dbReference type="ARBA" id="ARBA00013049"/>
    </source>
</evidence>
<dbReference type="Gene3D" id="3.90.1150.10">
    <property type="entry name" value="Aspartate Aminotransferase, domain 1"/>
    <property type="match status" value="1"/>
</dbReference>
<evidence type="ECO:0000256" key="6">
    <source>
        <dbReference type="ARBA" id="ARBA00022576"/>
    </source>
</evidence>
<comment type="caution">
    <text evidence="9">The sequence shown here is derived from an EMBL/GenBank/DDBJ whole genome shotgun (WGS) entry which is preliminary data.</text>
</comment>
<sequence>MTDDLVPEDLRKEYTREEILELEKKFLAPAVGHYYQDPVLFVNGEGAVLEDSSGKKYIDLFAGICTTITGYNHPKYVSTIKWQAERLVYTSSLHYVVFPTIC</sequence>
<dbReference type="InterPro" id="IPR015422">
    <property type="entry name" value="PyrdxlP-dep_Trfase_small"/>
</dbReference>
<evidence type="ECO:0000256" key="8">
    <source>
        <dbReference type="ARBA" id="ARBA00022898"/>
    </source>
</evidence>
<comment type="subcellular location">
    <subcellularLocation>
        <location evidence="2">Mitochondrion</location>
    </subcellularLocation>
</comment>
<comment type="cofactor">
    <cofactor evidence="1">
        <name>pyridoxal 5'-phosphate</name>
        <dbReference type="ChEBI" id="CHEBI:597326"/>
    </cofactor>
</comment>
<dbReference type="Pfam" id="PF00202">
    <property type="entry name" value="Aminotran_3"/>
    <property type="match status" value="1"/>
</dbReference>
<name>X0ZSM5_9ZZZZ</name>
<comment type="subunit">
    <text evidence="4">Homotetramer.</text>
</comment>
<dbReference type="PANTHER" id="PTHR45688:SF3">
    <property type="entry name" value="ALANINE--GLYOXYLATE AMINOTRANSFERASE 2, MITOCHONDRIAL"/>
    <property type="match status" value="1"/>
</dbReference>
<evidence type="ECO:0000256" key="3">
    <source>
        <dbReference type="ARBA" id="ARBA00008954"/>
    </source>
</evidence>
<keyword evidence="6" id="KW-0032">Aminotransferase</keyword>
<dbReference type="Gene3D" id="3.40.640.10">
    <property type="entry name" value="Type I PLP-dependent aspartate aminotransferase-like (Major domain)"/>
    <property type="match status" value="1"/>
</dbReference>
<reference evidence="9" key="1">
    <citation type="journal article" date="2014" name="Front. Microbiol.">
        <title>High frequency of phylogenetically diverse reductive dehalogenase-homologous genes in deep subseafloor sedimentary metagenomes.</title>
        <authorList>
            <person name="Kawai M."/>
            <person name="Futagami T."/>
            <person name="Toyoda A."/>
            <person name="Takaki Y."/>
            <person name="Nishi S."/>
            <person name="Hori S."/>
            <person name="Arai W."/>
            <person name="Tsubouchi T."/>
            <person name="Morono Y."/>
            <person name="Uchiyama I."/>
            <person name="Ito T."/>
            <person name="Fujiyama A."/>
            <person name="Inagaki F."/>
            <person name="Takami H."/>
        </authorList>
    </citation>
    <scope>NUCLEOTIDE SEQUENCE</scope>
    <source>
        <strain evidence="9">Expedition CK06-06</strain>
    </source>
</reference>
<dbReference type="GO" id="GO:0008453">
    <property type="term" value="F:alanine-glyoxylate transaminase activity"/>
    <property type="evidence" value="ECO:0007669"/>
    <property type="project" value="UniProtKB-EC"/>
</dbReference>
<evidence type="ECO:0000313" key="9">
    <source>
        <dbReference type="EMBL" id="GAG61007.1"/>
    </source>
</evidence>
<dbReference type="EC" id="2.6.1.44" evidence="5"/>
<dbReference type="SUPFAM" id="SSF53383">
    <property type="entry name" value="PLP-dependent transferases"/>
    <property type="match status" value="1"/>
</dbReference>
<gene>
    <name evidence="9" type="ORF">S01H4_14361</name>
</gene>
<keyword evidence="8" id="KW-0663">Pyridoxal phosphate</keyword>
<dbReference type="PANTHER" id="PTHR45688">
    <property type="match status" value="1"/>
</dbReference>